<proteinExistence type="predicted"/>
<dbReference type="AlphaFoldDB" id="A0AAW2Z6N7"/>
<name>A0AAW2Z6N7_9EUKA</name>
<accession>A0AAW2Z6N7</accession>
<protein>
    <submittedName>
        <fullName evidence="2">Uncharacterized protein</fullName>
    </submittedName>
</protein>
<dbReference type="EMBL" id="JAOPGA020001102">
    <property type="protein sequence ID" value="KAL0485095.1"/>
    <property type="molecule type" value="Genomic_DNA"/>
</dbReference>
<keyword evidence="3" id="KW-1185">Reference proteome</keyword>
<comment type="caution">
    <text evidence="2">The sequence shown here is derived from an EMBL/GenBank/DDBJ whole genome shotgun (WGS) entry which is preliminary data.</text>
</comment>
<gene>
    <name evidence="2" type="ORF">AKO1_011801</name>
</gene>
<evidence type="ECO:0000313" key="2">
    <source>
        <dbReference type="EMBL" id="KAL0485095.1"/>
    </source>
</evidence>
<evidence type="ECO:0000256" key="1">
    <source>
        <dbReference type="SAM" id="MobiDB-lite"/>
    </source>
</evidence>
<dbReference type="Proteomes" id="UP001431209">
    <property type="component" value="Unassembled WGS sequence"/>
</dbReference>
<feature type="region of interest" description="Disordered" evidence="1">
    <location>
        <begin position="293"/>
        <end position="321"/>
    </location>
</feature>
<feature type="compositionally biased region" description="Acidic residues" evidence="1">
    <location>
        <begin position="306"/>
        <end position="321"/>
    </location>
</feature>
<reference evidence="2 3" key="1">
    <citation type="submission" date="2024-03" db="EMBL/GenBank/DDBJ databases">
        <title>The Acrasis kona genome and developmental transcriptomes reveal deep origins of eukaryotic multicellular pathways.</title>
        <authorList>
            <person name="Sheikh S."/>
            <person name="Fu C.-J."/>
            <person name="Brown M.W."/>
            <person name="Baldauf S.L."/>
        </authorList>
    </citation>
    <scope>NUCLEOTIDE SEQUENCE [LARGE SCALE GENOMIC DNA]</scope>
    <source>
        <strain evidence="2 3">ATCC MYA-3509</strain>
    </source>
</reference>
<organism evidence="2 3">
    <name type="scientific">Acrasis kona</name>
    <dbReference type="NCBI Taxonomy" id="1008807"/>
    <lineage>
        <taxon>Eukaryota</taxon>
        <taxon>Discoba</taxon>
        <taxon>Heterolobosea</taxon>
        <taxon>Tetramitia</taxon>
        <taxon>Eutetramitia</taxon>
        <taxon>Acrasidae</taxon>
        <taxon>Acrasis</taxon>
    </lineage>
</organism>
<evidence type="ECO:0000313" key="3">
    <source>
        <dbReference type="Proteomes" id="UP001431209"/>
    </source>
</evidence>
<feature type="region of interest" description="Disordered" evidence="1">
    <location>
        <begin position="170"/>
        <end position="193"/>
    </location>
</feature>
<sequence length="828" mass="94894">MLKNLRLLELRNNGKLTPELISAYRQPKGLEHIIASTLNQTRIHRDIESIRSDITLEGNMNKETEHDLGFLEDYFPRASLNFDDLMKNVNDEHSKHPIYDTEHQDLLEEDLIRYNNQSETPLEKEHDVKQEVFDENAINEAQGVPMAEGIELRELMDQYKLADLLKISEANDQEDEDGQNDPRANPLASKLGITTDHAKAKKEELDTFKLPLADAQDADLANAGSTASNLLSDIKLDILKQDEQTRDLNPSSEINDPKIKNSALFASIKKSILNKEPIKPIAPQPITDSIQSTFDSISTSSQQPPQEEEEEESEEESGLSEIDDSYLNQYLTNQIDPFDTYLPQELLMDDYLSPDAHDQFLELHQQVGVHRDAGKIAASNLKRYEQEETIVKRSLALTKQSLNSEHNTGILMDAFNERVDRQYEHIDITDSLSTVQSFLKQGSLSDALESEISQKSPELIDRFEPFQRTTLNQILAPGAGMNGQEEIKIIDDGDYLDANHSLLDSDKFHGLLYKDDPMAGAPLKDDRLLESSNSYYSSGELHVEFDPLLPRLGNHLGLKHTMQFYRDQARIEQEEYERTIAPTNTIYHARYVPGPENQSETMNRLTETKLTQLNRIDRVKTDVKDDFDESTIADIEDVLNDDEDDDPTYMSHHILAIAERFAHRAFLHEQYVREPQIPRPYIEDVQSGRVVSKTNWNMVGPIQNYFDGIIEEKVPEGPSSHIVTERLREYGRAVAKNTSMSLKEKIGAMRSLRQALLDNKIYDMELEAPSTIVTGRLTHWHEPRRNPRHTRFSDSVILNRKLYKKKLFVDLKKKEKERRIAEKRARAV</sequence>